<dbReference type="AlphaFoldDB" id="A0A318ZRB8"/>
<protein>
    <submittedName>
        <fullName evidence="1">Uncharacterized protein</fullName>
    </submittedName>
</protein>
<sequence>MYSCSRLRSILISCEVDHVLMLQFVPIMFTQASRYYDSFPCSSSYVCIELTSNNKLMLRNQSLLASSNTTTNLIGNQRDTWKQELKVPYEHENDKFPQFRRVQEKKEIRKQVLPFSQIHGQLAMLDAPVFSSVDRMDKKQINDDDAISRQCSGVTTREKCRETIRTKSKTLHT</sequence>
<dbReference type="RefSeq" id="XP_025432885.1">
    <property type="nucleotide sequence ID" value="XM_025571258.1"/>
</dbReference>
<name>A0A318ZRB8_9EURO</name>
<dbReference type="GeneID" id="37072486"/>
<keyword evidence="2" id="KW-1185">Reference proteome</keyword>
<dbReference type="EMBL" id="KZ821226">
    <property type="protein sequence ID" value="PYH46903.1"/>
    <property type="molecule type" value="Genomic_DNA"/>
</dbReference>
<evidence type="ECO:0000313" key="2">
    <source>
        <dbReference type="Proteomes" id="UP000248349"/>
    </source>
</evidence>
<organism evidence="1 2">
    <name type="scientific">Aspergillus saccharolyticus JOP 1030-1</name>
    <dbReference type="NCBI Taxonomy" id="1450539"/>
    <lineage>
        <taxon>Eukaryota</taxon>
        <taxon>Fungi</taxon>
        <taxon>Dikarya</taxon>
        <taxon>Ascomycota</taxon>
        <taxon>Pezizomycotina</taxon>
        <taxon>Eurotiomycetes</taxon>
        <taxon>Eurotiomycetidae</taxon>
        <taxon>Eurotiales</taxon>
        <taxon>Aspergillaceae</taxon>
        <taxon>Aspergillus</taxon>
        <taxon>Aspergillus subgen. Circumdati</taxon>
    </lineage>
</organism>
<dbReference type="Proteomes" id="UP000248349">
    <property type="component" value="Unassembled WGS sequence"/>
</dbReference>
<reference evidence="1 2" key="1">
    <citation type="submission" date="2016-12" db="EMBL/GenBank/DDBJ databases">
        <title>The genomes of Aspergillus section Nigri reveals drivers in fungal speciation.</title>
        <authorList>
            <consortium name="DOE Joint Genome Institute"/>
            <person name="Vesth T.C."/>
            <person name="Nybo J."/>
            <person name="Theobald S."/>
            <person name="Brandl J."/>
            <person name="Frisvad J.C."/>
            <person name="Nielsen K.F."/>
            <person name="Lyhne E.K."/>
            <person name="Kogle M.E."/>
            <person name="Kuo A."/>
            <person name="Riley R."/>
            <person name="Clum A."/>
            <person name="Nolan M."/>
            <person name="Lipzen A."/>
            <person name="Salamov A."/>
            <person name="Henrissat B."/>
            <person name="Wiebenga A."/>
            <person name="De Vries R.P."/>
            <person name="Grigoriev I.V."/>
            <person name="Mortensen U.H."/>
            <person name="Andersen M.R."/>
            <person name="Baker S.E."/>
        </authorList>
    </citation>
    <scope>NUCLEOTIDE SEQUENCE [LARGE SCALE GENOMIC DNA]</scope>
    <source>
        <strain evidence="1 2">JOP 1030-1</strain>
    </source>
</reference>
<accession>A0A318ZRB8</accession>
<proteinExistence type="predicted"/>
<gene>
    <name evidence="1" type="ORF">BP01DRAFT_240202</name>
</gene>
<evidence type="ECO:0000313" key="1">
    <source>
        <dbReference type="EMBL" id="PYH46903.1"/>
    </source>
</evidence>